<dbReference type="PANTHER" id="PTHR46615">
    <property type="entry name" value="ARYLSULFATASE K"/>
    <property type="match status" value="1"/>
</dbReference>
<accession>A0ABY7VXA4</accession>
<evidence type="ECO:0000313" key="4">
    <source>
        <dbReference type="Proteomes" id="UP001214250"/>
    </source>
</evidence>
<keyword evidence="1" id="KW-0175">Coiled coil</keyword>
<organism evidence="3 4">
    <name type="scientific">Lentisphaera profundi</name>
    <dbReference type="NCBI Taxonomy" id="1658616"/>
    <lineage>
        <taxon>Bacteria</taxon>
        <taxon>Pseudomonadati</taxon>
        <taxon>Lentisphaerota</taxon>
        <taxon>Lentisphaeria</taxon>
        <taxon>Lentisphaerales</taxon>
        <taxon>Lentisphaeraceae</taxon>
        <taxon>Lentisphaera</taxon>
    </lineage>
</organism>
<feature type="domain" description="N-sulphoglucosamine sulphohydrolase C-terminal" evidence="2">
    <location>
        <begin position="26"/>
        <end position="177"/>
    </location>
</feature>
<evidence type="ECO:0000259" key="2">
    <source>
        <dbReference type="Pfam" id="PF16347"/>
    </source>
</evidence>
<dbReference type="Gene3D" id="3.40.720.10">
    <property type="entry name" value="Alkaline Phosphatase, subunit A"/>
    <property type="match status" value="1"/>
</dbReference>
<protein>
    <submittedName>
        <fullName evidence="3">DUF4976 domain-containing protein</fullName>
    </submittedName>
</protein>
<dbReference type="Pfam" id="PF16347">
    <property type="entry name" value="SGSH_C"/>
    <property type="match status" value="1"/>
</dbReference>
<gene>
    <name evidence="3" type="ORF">PQO03_04425</name>
</gene>
<dbReference type="RefSeq" id="WP_274151807.1">
    <property type="nucleotide sequence ID" value="NZ_CP117811.1"/>
</dbReference>
<dbReference type="PANTHER" id="PTHR46615:SF1">
    <property type="entry name" value="ARYLSULFATASE K"/>
    <property type="match status" value="1"/>
</dbReference>
<dbReference type="InterPro" id="IPR051849">
    <property type="entry name" value="GAG-degrading_sulfatase"/>
</dbReference>
<evidence type="ECO:0000256" key="1">
    <source>
        <dbReference type="SAM" id="Coils"/>
    </source>
</evidence>
<dbReference type="SUPFAM" id="SSF53649">
    <property type="entry name" value="Alkaline phosphatase-like"/>
    <property type="match status" value="1"/>
</dbReference>
<dbReference type="Proteomes" id="UP001214250">
    <property type="component" value="Chromosome 1"/>
</dbReference>
<keyword evidence="4" id="KW-1185">Reference proteome</keyword>
<name>A0ABY7VXA4_9BACT</name>
<sequence>MGLFEREWFRGKYFSDLHFRSRFSLGEHGFYNKQWMYENPLHAPFLVKFPGVIKSGQVHESMTSHVDIAPTILDFAGAAIPEDMQGFSLKPLLLGQKDQVRKASYYHFYSHGERLPEMIGVRTERYKLIHYPAMKGQARWELFDLERDSEEMKNLAHKPEYKELKENLKKQLRQLIEEVDDDSVNAPALMSLK</sequence>
<proteinExistence type="predicted"/>
<evidence type="ECO:0000313" key="3">
    <source>
        <dbReference type="EMBL" id="WDE97436.1"/>
    </source>
</evidence>
<dbReference type="EMBL" id="CP117811">
    <property type="protein sequence ID" value="WDE97436.1"/>
    <property type="molecule type" value="Genomic_DNA"/>
</dbReference>
<dbReference type="InterPro" id="IPR032506">
    <property type="entry name" value="SGSH_C"/>
</dbReference>
<reference evidence="3 4" key="1">
    <citation type="submission" date="2023-02" db="EMBL/GenBank/DDBJ databases">
        <title>Genome sequence of Lentisphaera profundi SAORIC-696.</title>
        <authorList>
            <person name="Kim e."/>
            <person name="Cho J.-C."/>
            <person name="Choi A."/>
            <person name="Kang I."/>
        </authorList>
    </citation>
    <scope>NUCLEOTIDE SEQUENCE [LARGE SCALE GENOMIC DNA]</scope>
    <source>
        <strain evidence="3 4">SAORIC-696</strain>
    </source>
</reference>
<dbReference type="InterPro" id="IPR017850">
    <property type="entry name" value="Alkaline_phosphatase_core_sf"/>
</dbReference>
<feature type="coiled-coil region" evidence="1">
    <location>
        <begin position="158"/>
        <end position="185"/>
    </location>
</feature>